<dbReference type="SUPFAM" id="SSF56219">
    <property type="entry name" value="DNase I-like"/>
    <property type="match status" value="1"/>
</dbReference>
<gene>
    <name evidence="3" type="ORF">SeLEV6574_g06272</name>
    <name evidence="4" type="ORF">SeMB42_g05285</name>
</gene>
<protein>
    <recommendedName>
        <fullName evidence="2">Inositol polyphosphate-related phosphatase domain-containing protein</fullName>
    </recommendedName>
</protein>
<dbReference type="InterPro" id="IPR046985">
    <property type="entry name" value="IP5"/>
</dbReference>
<feature type="region of interest" description="Disordered" evidence="1">
    <location>
        <begin position="164"/>
        <end position="256"/>
    </location>
</feature>
<dbReference type="InterPro" id="IPR015943">
    <property type="entry name" value="WD40/YVTN_repeat-like_dom_sf"/>
</dbReference>
<dbReference type="PANTHER" id="PTHR11200:SF240">
    <property type="entry name" value="INOSITOL POLYPHOSPHATE 5-PHOSPHATASE C9G1.10C-RELATED"/>
    <property type="match status" value="1"/>
</dbReference>
<dbReference type="InterPro" id="IPR036691">
    <property type="entry name" value="Endo/exonu/phosph_ase_sf"/>
</dbReference>
<feature type="region of interest" description="Disordered" evidence="1">
    <location>
        <begin position="1"/>
        <end position="116"/>
    </location>
</feature>
<dbReference type="GO" id="GO:0046856">
    <property type="term" value="P:phosphatidylinositol dephosphorylation"/>
    <property type="evidence" value="ECO:0007669"/>
    <property type="project" value="InterPro"/>
</dbReference>
<dbReference type="InterPro" id="IPR000300">
    <property type="entry name" value="IPPc"/>
</dbReference>
<dbReference type="PANTHER" id="PTHR11200">
    <property type="entry name" value="INOSITOL 5-PHOSPHATASE"/>
    <property type="match status" value="1"/>
</dbReference>
<feature type="compositionally biased region" description="Low complexity" evidence="1">
    <location>
        <begin position="194"/>
        <end position="211"/>
    </location>
</feature>
<feature type="compositionally biased region" description="Polar residues" evidence="1">
    <location>
        <begin position="22"/>
        <end position="37"/>
    </location>
</feature>
<evidence type="ECO:0000313" key="6">
    <source>
        <dbReference type="Proteomes" id="UP000320475"/>
    </source>
</evidence>
<evidence type="ECO:0000313" key="5">
    <source>
        <dbReference type="Proteomes" id="UP000317494"/>
    </source>
</evidence>
<dbReference type="InterPro" id="IPR036322">
    <property type="entry name" value="WD40_repeat_dom_sf"/>
</dbReference>
<reference evidence="5 6" key="1">
    <citation type="journal article" date="2019" name="Sci. Rep.">
        <title>Comparative genomics of chytrid fungi reveal insights into the obligate biotrophic and pathogenic lifestyle of Synchytrium endobioticum.</title>
        <authorList>
            <person name="van de Vossenberg B.T.L.H."/>
            <person name="Warris S."/>
            <person name="Nguyen H.D.T."/>
            <person name="van Gent-Pelzer M.P.E."/>
            <person name="Joly D.L."/>
            <person name="van de Geest H.C."/>
            <person name="Bonants P.J.M."/>
            <person name="Smith D.S."/>
            <person name="Levesque C.A."/>
            <person name="van der Lee T.A.J."/>
        </authorList>
    </citation>
    <scope>NUCLEOTIDE SEQUENCE [LARGE SCALE GENOMIC DNA]</scope>
    <source>
        <strain evidence="3 6">LEV6574</strain>
        <strain evidence="4 5">MB42</strain>
    </source>
</reference>
<dbReference type="Gene3D" id="3.60.10.10">
    <property type="entry name" value="Endonuclease/exonuclease/phosphatase"/>
    <property type="match status" value="1"/>
</dbReference>
<comment type="caution">
    <text evidence="3">The sequence shown here is derived from an EMBL/GenBank/DDBJ whole genome shotgun (WGS) entry which is preliminary data.</text>
</comment>
<dbReference type="SMART" id="SM00128">
    <property type="entry name" value="IPPc"/>
    <property type="match status" value="1"/>
</dbReference>
<evidence type="ECO:0000259" key="2">
    <source>
        <dbReference type="SMART" id="SM00128"/>
    </source>
</evidence>
<keyword evidence="5" id="KW-1185">Reference proteome</keyword>
<proteinExistence type="predicted"/>
<dbReference type="AlphaFoldDB" id="A0A507CPK2"/>
<feature type="compositionally biased region" description="Polar residues" evidence="1">
    <location>
        <begin position="1"/>
        <end position="11"/>
    </location>
</feature>
<accession>A0A507CPK2</accession>
<dbReference type="Pfam" id="PF22669">
    <property type="entry name" value="Exo_endo_phos2"/>
    <property type="match status" value="1"/>
</dbReference>
<dbReference type="Proteomes" id="UP000317494">
    <property type="component" value="Unassembled WGS sequence"/>
</dbReference>
<feature type="compositionally biased region" description="Polar residues" evidence="1">
    <location>
        <begin position="85"/>
        <end position="111"/>
    </location>
</feature>
<dbReference type="SUPFAM" id="SSF50978">
    <property type="entry name" value="WD40 repeat-like"/>
    <property type="match status" value="1"/>
</dbReference>
<sequence>MQNPFLTSKPSNPFLETPLSRKPSTNPFDQVGSNPFESSDNLDSNSSQSITSWIASLDDAGKSSPPSNDAGRSSPPRGHQPPSPFLTNTYGSQSYLNRSSLYGRPSSSLDSATRFRPDEPSAITTVIASSPISDGPILLRTSSVLDSPVRSLSVQLDTRPVLPARPIRNLTNDSSGSISPRRDSSTSAASGRQPPSSLLPSSASLGSVPASRPILGATMTSDPPPLPARPPKHGSSNGSPTGINSTSAPFTSANSSNAIFGLRTKQMPSERDKIHTPVSESVNGRPPLLDFGAVEVMHKGSVKCFAVSGTRMCTGSSNFRVWNLANGENTRTNPLGDAKLVAMAFVPNRHPSDEGRFVVVSVENVGRASEKGELLCLDVKTGEVVERRIAHQATVTHILRSNTKTQLWTIDENGGLKIWPEDTRGPGGVISLITSKPYLLRISSRQQVAHLTNNGMLWTASGKMVESYNPNYESSNAPFQQRFDAGPHVGGVTGITSTSLPQYVFSSHDDGKVIIWDNLPERTGRLRIVNLGMYRTTSLSGVGDRYLWVGYSTGKIAVYDFGDSAVTSDWRVLKEWCAYHHVSVVDFVVDDNTNLESGKLHVASMSEAGSMKMWDGLLAKDLYDREMTSRESEFSTVNPIKFFVGSWNLDAAKPDALEGSHQDMFFLSQWLSTANKPDIIVIGLQEIIDLESTKANAKKFFQGSKRANEHQDRDQRFVLWQKQLVTAIRQHIPDAMYSLVQCNVLVGLFQAVFVADAQVSRLRDIEAKLVKTGLGGVYGNKGAIAARFIFDDSSMCFVNCHLSAHVANLASRNADIVNIMTQCQFQAKLFYDNVWVNGGDGSGIMDHDFVVWAGDLNYRIDGLPREHVMQLIEKREWGVLRDYDQLLRQKAIPSFPLRALSEGELNFAPTFKYDRGSILYDTSEKKRVPAWCDRILYRATETAAPYDMIKQTSYRRYECLVSDHRPIGSSFEAHVKKLDMSKRAEVAHRVRKKSEEHFNRVLMAVREDWLTAVCGNRAVARHALINTNSLRAARDLVTPIIPIQ</sequence>
<feature type="domain" description="Inositol polyphosphate-related phosphatase" evidence="2">
    <location>
        <begin position="638"/>
        <end position="979"/>
    </location>
</feature>
<dbReference type="Proteomes" id="UP000320475">
    <property type="component" value="Unassembled WGS sequence"/>
</dbReference>
<dbReference type="SMART" id="SM00320">
    <property type="entry name" value="WD40"/>
    <property type="match status" value="4"/>
</dbReference>
<evidence type="ECO:0000313" key="3">
    <source>
        <dbReference type="EMBL" id="TPX41059.1"/>
    </source>
</evidence>
<feature type="compositionally biased region" description="Polar residues" evidence="1">
    <location>
        <begin position="234"/>
        <end position="256"/>
    </location>
</feature>
<dbReference type="InterPro" id="IPR001680">
    <property type="entry name" value="WD40_rpt"/>
</dbReference>
<feature type="compositionally biased region" description="Low complexity" evidence="1">
    <location>
        <begin position="38"/>
        <end position="49"/>
    </location>
</feature>
<dbReference type="GO" id="GO:0004439">
    <property type="term" value="F:phosphatidylinositol-4,5-bisphosphate 5-phosphatase activity"/>
    <property type="evidence" value="ECO:0007669"/>
    <property type="project" value="TreeGrafter"/>
</dbReference>
<dbReference type="VEuPathDB" id="FungiDB:SeMB42_g05285"/>
<dbReference type="STRING" id="286115.A0A507CPK2"/>
<evidence type="ECO:0000313" key="4">
    <source>
        <dbReference type="EMBL" id="TPX42098.1"/>
    </source>
</evidence>
<name>A0A507CPK2_9FUNG</name>
<dbReference type="EMBL" id="QEAN01000245">
    <property type="protein sequence ID" value="TPX42098.1"/>
    <property type="molecule type" value="Genomic_DNA"/>
</dbReference>
<dbReference type="EMBL" id="QEAM01000343">
    <property type="protein sequence ID" value="TPX41059.1"/>
    <property type="molecule type" value="Genomic_DNA"/>
</dbReference>
<dbReference type="OrthoDB" id="2248459at2759"/>
<organism evidence="3 6">
    <name type="scientific">Synchytrium endobioticum</name>
    <dbReference type="NCBI Taxonomy" id="286115"/>
    <lineage>
        <taxon>Eukaryota</taxon>
        <taxon>Fungi</taxon>
        <taxon>Fungi incertae sedis</taxon>
        <taxon>Chytridiomycota</taxon>
        <taxon>Chytridiomycota incertae sedis</taxon>
        <taxon>Chytridiomycetes</taxon>
        <taxon>Synchytriales</taxon>
        <taxon>Synchytriaceae</taxon>
        <taxon>Synchytrium</taxon>
    </lineage>
</organism>
<evidence type="ECO:0000256" key="1">
    <source>
        <dbReference type="SAM" id="MobiDB-lite"/>
    </source>
</evidence>
<dbReference type="Gene3D" id="2.130.10.10">
    <property type="entry name" value="YVTN repeat-like/Quinoprotein amine dehydrogenase"/>
    <property type="match status" value="1"/>
</dbReference>